<dbReference type="AlphaFoldDB" id="A0A1V3NKR7"/>
<evidence type="ECO:0000256" key="7">
    <source>
        <dbReference type="PIRNR" id="PIRNR002030"/>
    </source>
</evidence>
<dbReference type="STRING" id="108003.B1C78_05950"/>
<keyword evidence="11" id="KW-1185">Reference proteome</keyword>
<comment type="similarity">
    <text evidence="1 7">Belongs to the truncated hemoglobin family. Group I subfamily.</text>
</comment>
<dbReference type="InterPro" id="IPR001486">
    <property type="entry name" value="Hemoglobin_trunc"/>
</dbReference>
<evidence type="ECO:0000256" key="4">
    <source>
        <dbReference type="ARBA" id="ARBA00022621"/>
    </source>
</evidence>
<evidence type="ECO:0000256" key="9">
    <source>
        <dbReference type="PIRSR" id="PIRSR601486-1"/>
    </source>
</evidence>
<organism evidence="10 11">
    <name type="scientific">Thioalkalivibrio denitrificans</name>
    <dbReference type="NCBI Taxonomy" id="108003"/>
    <lineage>
        <taxon>Bacteria</taxon>
        <taxon>Pseudomonadati</taxon>
        <taxon>Pseudomonadota</taxon>
        <taxon>Gammaproteobacteria</taxon>
        <taxon>Chromatiales</taxon>
        <taxon>Ectothiorhodospiraceae</taxon>
        <taxon>Thioalkalivibrio</taxon>
    </lineage>
</organism>
<keyword evidence="6 7" id="KW-0408">Iron</keyword>
<sequence length="120" mass="13623">MSLYEEIGGEQSIQAALDRFYEKVMGDRRVSRFFDGLDVERIKGKQKAFLSMAFGGPQNYDGRDLRTAHERAVSQGLREGEYEVFMGHFRDTLEELGVPGPKIREILDIAATGRDDVLNH</sequence>
<evidence type="ECO:0000313" key="10">
    <source>
        <dbReference type="EMBL" id="OOG25650.1"/>
    </source>
</evidence>
<keyword evidence="3 7" id="KW-0349">Heme</keyword>
<dbReference type="EMBL" id="MVBK01000035">
    <property type="protein sequence ID" value="OOG25650.1"/>
    <property type="molecule type" value="Genomic_DNA"/>
</dbReference>
<feature type="binding site" description="proximal binding residue" evidence="8">
    <location>
        <position position="69"/>
    </location>
    <ligand>
        <name>heme</name>
        <dbReference type="ChEBI" id="CHEBI:30413"/>
    </ligand>
    <ligandPart>
        <name>Fe</name>
        <dbReference type="ChEBI" id="CHEBI:18248"/>
    </ligandPart>
</feature>
<comment type="caution">
    <text evidence="10">The sequence shown here is derived from an EMBL/GenBank/DDBJ whole genome shotgun (WGS) entry which is preliminary data.</text>
</comment>
<evidence type="ECO:0000256" key="2">
    <source>
        <dbReference type="ARBA" id="ARBA00022448"/>
    </source>
</evidence>
<protein>
    <recommendedName>
        <fullName evidence="7">Group 1 truncated hemoglobin</fullName>
    </recommendedName>
</protein>
<dbReference type="InterPro" id="IPR012292">
    <property type="entry name" value="Globin/Proto"/>
</dbReference>
<dbReference type="Pfam" id="PF01152">
    <property type="entry name" value="Bac_globin"/>
    <property type="match status" value="1"/>
</dbReference>
<gene>
    <name evidence="10" type="ORF">B1C78_05950</name>
</gene>
<dbReference type="GO" id="GO:0005344">
    <property type="term" value="F:oxygen carrier activity"/>
    <property type="evidence" value="ECO:0007669"/>
    <property type="project" value="UniProtKB-UniRule"/>
</dbReference>
<evidence type="ECO:0000256" key="1">
    <source>
        <dbReference type="ARBA" id="ARBA00009660"/>
    </source>
</evidence>
<dbReference type="InterPro" id="IPR019795">
    <property type="entry name" value="Globin_bac-like_CS"/>
</dbReference>
<dbReference type="GO" id="GO:0046872">
    <property type="term" value="F:metal ion binding"/>
    <property type="evidence" value="ECO:0007669"/>
    <property type="project" value="UniProtKB-UniRule"/>
</dbReference>
<dbReference type="GO" id="GO:0019825">
    <property type="term" value="F:oxygen binding"/>
    <property type="evidence" value="ECO:0007669"/>
    <property type="project" value="InterPro"/>
</dbReference>
<dbReference type="PIRSF" id="PIRSF002030">
    <property type="entry name" value="Globin_Protozoa/Cyanobacteria"/>
    <property type="match status" value="1"/>
</dbReference>
<dbReference type="PROSITE" id="PS01213">
    <property type="entry name" value="GLOBIN_FAM_2"/>
    <property type="match status" value="1"/>
</dbReference>
<reference evidence="10 11" key="1">
    <citation type="submission" date="2017-02" db="EMBL/GenBank/DDBJ databases">
        <title>Genomic diversity within the haloalkaliphilic genus Thioalkalivibrio.</title>
        <authorList>
            <person name="Ahn A.-C."/>
            <person name="Meier-Kolthoff J."/>
            <person name="Overmars L."/>
            <person name="Richter M."/>
            <person name="Woyke T."/>
            <person name="Sorokin D.Y."/>
            <person name="Muyzer G."/>
        </authorList>
    </citation>
    <scope>NUCLEOTIDE SEQUENCE [LARGE SCALE GENOMIC DNA]</scope>
    <source>
        <strain evidence="10 11">ALJD</strain>
    </source>
</reference>
<dbReference type="InterPro" id="IPR009050">
    <property type="entry name" value="Globin-like_sf"/>
</dbReference>
<keyword evidence="4 7" id="KW-0561">Oxygen transport</keyword>
<keyword evidence="5 7" id="KW-0479">Metal-binding</keyword>
<feature type="binding site" description="distal binding residue" evidence="9">
    <location>
        <position position="69"/>
    </location>
    <ligand>
        <name>heme</name>
        <dbReference type="ChEBI" id="CHEBI:30413"/>
    </ligand>
    <ligandPart>
        <name>Fe</name>
        <dbReference type="ChEBI" id="CHEBI:18248"/>
    </ligandPart>
</feature>
<dbReference type="RefSeq" id="WP_077278229.1">
    <property type="nucleotide sequence ID" value="NZ_MVBK01000035.1"/>
</dbReference>
<proteinExistence type="inferred from homology"/>
<evidence type="ECO:0000256" key="8">
    <source>
        <dbReference type="PIRSR" id="PIRSR002030-1"/>
    </source>
</evidence>
<dbReference type="CDD" id="cd00454">
    <property type="entry name" value="TrHb1_N"/>
    <property type="match status" value="1"/>
</dbReference>
<dbReference type="SUPFAM" id="SSF46458">
    <property type="entry name" value="Globin-like"/>
    <property type="match status" value="1"/>
</dbReference>
<dbReference type="GO" id="GO:0020037">
    <property type="term" value="F:heme binding"/>
    <property type="evidence" value="ECO:0007669"/>
    <property type="project" value="InterPro"/>
</dbReference>
<accession>A0A1V3NKR7</accession>
<dbReference type="Gene3D" id="1.10.490.10">
    <property type="entry name" value="Globins"/>
    <property type="match status" value="1"/>
</dbReference>
<name>A0A1V3NKR7_9GAMM</name>
<comment type="cofactor">
    <cofactor evidence="8">
        <name>heme</name>
        <dbReference type="ChEBI" id="CHEBI:30413"/>
    </cofactor>
    <text evidence="8">Binds 1 heme group per subunit.</text>
</comment>
<dbReference type="OrthoDB" id="9795814at2"/>
<evidence type="ECO:0000256" key="5">
    <source>
        <dbReference type="ARBA" id="ARBA00022723"/>
    </source>
</evidence>
<keyword evidence="2 7" id="KW-0813">Transport</keyword>
<dbReference type="Proteomes" id="UP000189462">
    <property type="component" value="Unassembled WGS sequence"/>
</dbReference>
<evidence type="ECO:0000256" key="3">
    <source>
        <dbReference type="ARBA" id="ARBA00022617"/>
    </source>
</evidence>
<dbReference type="InterPro" id="IPR016339">
    <property type="entry name" value="Hemoglobin_trunc_I"/>
</dbReference>
<evidence type="ECO:0000313" key="11">
    <source>
        <dbReference type="Proteomes" id="UP000189462"/>
    </source>
</evidence>
<evidence type="ECO:0000256" key="6">
    <source>
        <dbReference type="ARBA" id="ARBA00023004"/>
    </source>
</evidence>